<dbReference type="Proteomes" id="UP000268014">
    <property type="component" value="Unassembled WGS sequence"/>
</dbReference>
<evidence type="ECO:0000313" key="4">
    <source>
        <dbReference type="WBParaSite" id="HPLM_0000080101-mRNA-1"/>
    </source>
</evidence>
<gene>
    <name evidence="2" type="ORF">HPLM_LOCUS802</name>
</gene>
<dbReference type="EMBL" id="UZAF01000759">
    <property type="protein sequence ID" value="VDO06433.1"/>
    <property type="molecule type" value="Genomic_DNA"/>
</dbReference>
<keyword evidence="1" id="KW-0812">Transmembrane</keyword>
<evidence type="ECO:0000313" key="2">
    <source>
        <dbReference type="EMBL" id="VDO06433.1"/>
    </source>
</evidence>
<dbReference type="WBParaSite" id="HPLM_0000080101-mRNA-1">
    <property type="protein sequence ID" value="HPLM_0000080101-mRNA-1"/>
    <property type="gene ID" value="HPLM_0000080101"/>
</dbReference>
<accession>A0A0N4VU34</accession>
<evidence type="ECO:0000313" key="3">
    <source>
        <dbReference type="Proteomes" id="UP000268014"/>
    </source>
</evidence>
<evidence type="ECO:0000256" key="1">
    <source>
        <dbReference type="SAM" id="Phobius"/>
    </source>
</evidence>
<reference evidence="2 3" key="2">
    <citation type="submission" date="2018-11" db="EMBL/GenBank/DDBJ databases">
        <authorList>
            <consortium name="Pathogen Informatics"/>
        </authorList>
    </citation>
    <scope>NUCLEOTIDE SEQUENCE [LARGE SCALE GENOMIC DNA]</scope>
    <source>
        <strain evidence="2 3">MHpl1</strain>
    </source>
</reference>
<sequence>MLQLLFHSSCLLQTESGVVELRSSSEQFFLQPVDSFLCFTEVYSLTSHIRFVVCQLNSRSSQLLLQLLRYPLSDFQLAPCLSEVLFNRRRLFLPSGLFMFFPFQCFANLFIHLS</sequence>
<keyword evidence="1" id="KW-0472">Membrane</keyword>
<reference evidence="4" key="1">
    <citation type="submission" date="2017-02" db="UniProtKB">
        <authorList>
            <consortium name="WormBaseParasite"/>
        </authorList>
    </citation>
    <scope>IDENTIFICATION</scope>
</reference>
<name>A0A0N4VU34_HAEPC</name>
<protein>
    <submittedName>
        <fullName evidence="4">Secreted protein</fullName>
    </submittedName>
</protein>
<organism evidence="4">
    <name type="scientific">Haemonchus placei</name>
    <name type="common">Barber's pole worm</name>
    <dbReference type="NCBI Taxonomy" id="6290"/>
    <lineage>
        <taxon>Eukaryota</taxon>
        <taxon>Metazoa</taxon>
        <taxon>Ecdysozoa</taxon>
        <taxon>Nematoda</taxon>
        <taxon>Chromadorea</taxon>
        <taxon>Rhabditida</taxon>
        <taxon>Rhabditina</taxon>
        <taxon>Rhabditomorpha</taxon>
        <taxon>Strongyloidea</taxon>
        <taxon>Trichostrongylidae</taxon>
        <taxon>Haemonchus</taxon>
    </lineage>
</organism>
<keyword evidence="1" id="KW-1133">Transmembrane helix</keyword>
<keyword evidence="3" id="KW-1185">Reference proteome</keyword>
<dbReference type="AlphaFoldDB" id="A0A0N4VU34"/>
<feature type="transmembrane region" description="Helical" evidence="1">
    <location>
        <begin position="91"/>
        <end position="111"/>
    </location>
</feature>
<proteinExistence type="predicted"/>